<keyword evidence="1" id="KW-1133">Transmembrane helix</keyword>
<feature type="transmembrane region" description="Helical" evidence="1">
    <location>
        <begin position="240"/>
        <end position="258"/>
    </location>
</feature>
<evidence type="ECO:0000313" key="3">
    <source>
        <dbReference type="Proteomes" id="UP000178750"/>
    </source>
</evidence>
<dbReference type="Proteomes" id="UP000178750">
    <property type="component" value="Unassembled WGS sequence"/>
</dbReference>
<dbReference type="InterPro" id="IPR010390">
    <property type="entry name" value="ABC-2_transporter-like"/>
</dbReference>
<feature type="transmembrane region" description="Helical" evidence="1">
    <location>
        <begin position="39"/>
        <end position="61"/>
    </location>
</feature>
<reference evidence="2 3" key="1">
    <citation type="journal article" date="2016" name="Nat. Commun.">
        <title>Thousands of microbial genomes shed light on interconnected biogeochemical processes in an aquifer system.</title>
        <authorList>
            <person name="Anantharaman K."/>
            <person name="Brown C.T."/>
            <person name="Hug L.A."/>
            <person name="Sharon I."/>
            <person name="Castelle C.J."/>
            <person name="Probst A.J."/>
            <person name="Thomas B.C."/>
            <person name="Singh A."/>
            <person name="Wilkins M.J."/>
            <person name="Karaoz U."/>
            <person name="Brodie E.L."/>
            <person name="Williams K.H."/>
            <person name="Hubbard S.S."/>
            <person name="Banfield J.F."/>
        </authorList>
    </citation>
    <scope>NUCLEOTIDE SEQUENCE [LARGE SCALE GENOMIC DNA]</scope>
</reference>
<organism evidence="2 3">
    <name type="scientific">Candidatus Woesebacteria bacterium RIFCSPHIGHO2_01_FULL_38_9b</name>
    <dbReference type="NCBI Taxonomy" id="1802493"/>
    <lineage>
        <taxon>Bacteria</taxon>
        <taxon>Candidatus Woeseibacteriota</taxon>
    </lineage>
</organism>
<evidence type="ECO:0000256" key="1">
    <source>
        <dbReference type="SAM" id="Phobius"/>
    </source>
</evidence>
<keyword evidence="1" id="KW-0472">Membrane</keyword>
<dbReference type="AlphaFoldDB" id="A0A1F7Y7J5"/>
<feature type="transmembrane region" description="Helical" evidence="1">
    <location>
        <begin position="215"/>
        <end position="234"/>
    </location>
</feature>
<feature type="transmembrane region" description="Helical" evidence="1">
    <location>
        <begin position="151"/>
        <end position="173"/>
    </location>
</feature>
<sequence length="275" mass="32332">MIKLPKKKTVDKYLSVFKISFQQEFAYRLNFIMWRLRNVFQVFLVFFLWDTVFASPGMVIFGYDRAKILTYVFGLILIRSIVLSMRSVDIAPEIAKGDVSNLLLKPISYFKYWFTRDSASKLLNLTFAVFEAGILYILLRPPFFLQNNIFYILFFILSITLAIILYFLLVLLFSMPTFWFPQQSWGFMFLLMVFVDILAGGIFPIDILPSNIQNLAYLTPFPYLLFIPVEIYLGHFNFVVTLRFLTASMVWIFILLFVNNKVWNLGLKSYRAEGR</sequence>
<keyword evidence="1" id="KW-0812">Transmembrane</keyword>
<feature type="transmembrane region" description="Helical" evidence="1">
    <location>
        <begin position="185"/>
        <end position="203"/>
    </location>
</feature>
<dbReference type="PANTHER" id="PTHR36832">
    <property type="entry name" value="SLR1174 PROTEIN-RELATED"/>
    <property type="match status" value="1"/>
</dbReference>
<dbReference type="PANTHER" id="PTHR36832:SF1">
    <property type="entry name" value="SLR1174 PROTEIN"/>
    <property type="match status" value="1"/>
</dbReference>
<dbReference type="Pfam" id="PF06182">
    <property type="entry name" value="ABC2_membrane_6"/>
    <property type="match status" value="1"/>
</dbReference>
<accession>A0A1F7Y7J5</accession>
<dbReference type="EMBL" id="MGGF01000001">
    <property type="protein sequence ID" value="OGM22505.1"/>
    <property type="molecule type" value="Genomic_DNA"/>
</dbReference>
<protein>
    <recommendedName>
        <fullName evidence="4">ABC-2 type transporter domain-containing protein</fullName>
    </recommendedName>
</protein>
<feature type="transmembrane region" description="Helical" evidence="1">
    <location>
        <begin position="122"/>
        <end position="139"/>
    </location>
</feature>
<name>A0A1F7Y7J5_9BACT</name>
<evidence type="ECO:0008006" key="4">
    <source>
        <dbReference type="Google" id="ProtNLM"/>
    </source>
</evidence>
<proteinExistence type="predicted"/>
<evidence type="ECO:0000313" key="2">
    <source>
        <dbReference type="EMBL" id="OGM22505.1"/>
    </source>
</evidence>
<comment type="caution">
    <text evidence="2">The sequence shown here is derived from an EMBL/GenBank/DDBJ whole genome shotgun (WGS) entry which is preliminary data.</text>
</comment>
<gene>
    <name evidence="2" type="ORF">A2863_03005</name>
</gene>